<name>A0A8H6HXX8_9AGAR</name>
<reference evidence="1 2" key="1">
    <citation type="submission" date="2020-07" db="EMBL/GenBank/DDBJ databases">
        <title>Comparative genomics of pyrophilous fungi reveals a link between fire events and developmental genes.</title>
        <authorList>
            <consortium name="DOE Joint Genome Institute"/>
            <person name="Steindorff A.S."/>
            <person name="Carver A."/>
            <person name="Calhoun S."/>
            <person name="Stillman K."/>
            <person name="Liu H."/>
            <person name="Lipzen A."/>
            <person name="Pangilinan J."/>
            <person name="Labutti K."/>
            <person name="Bruns T.D."/>
            <person name="Grigoriev I.V."/>
        </authorList>
    </citation>
    <scope>NUCLEOTIDE SEQUENCE [LARGE SCALE GENOMIC DNA]</scope>
    <source>
        <strain evidence="1 2">CBS 144469</strain>
    </source>
</reference>
<dbReference type="Proteomes" id="UP000521943">
    <property type="component" value="Unassembled WGS sequence"/>
</dbReference>
<gene>
    <name evidence="1" type="ORF">DFP72DRAFT_848794</name>
</gene>
<accession>A0A8H6HXX8</accession>
<dbReference type="EMBL" id="JACGCI010000037">
    <property type="protein sequence ID" value="KAF6753863.1"/>
    <property type="molecule type" value="Genomic_DNA"/>
</dbReference>
<keyword evidence="2" id="KW-1185">Reference proteome</keyword>
<dbReference type="AlphaFoldDB" id="A0A8H6HXX8"/>
<protein>
    <submittedName>
        <fullName evidence="1">Uncharacterized protein</fullName>
    </submittedName>
</protein>
<sequence length="202" mass="21782">MPGVFGTSTRRRRDAWLGLAPLVDAAAVHIEGDKVAAPQLPISAQAPHVALAQGVPAPVDYHPLLHSSSSNKTYRRRVASSSAGASFTALDRDRRRSLTWARLACGASCPEMEGFRSIGRGDERIGSSLCHSPSPLLVVVGVSEFFHQSSSLPWFFKSKISSELLPYLSNAEWERGIALGDIHPSKSYTTQLGGVASRTSKR</sequence>
<comment type="caution">
    <text evidence="1">The sequence shown here is derived from an EMBL/GenBank/DDBJ whole genome shotgun (WGS) entry which is preliminary data.</text>
</comment>
<organism evidence="1 2">
    <name type="scientific">Ephemerocybe angulata</name>
    <dbReference type="NCBI Taxonomy" id="980116"/>
    <lineage>
        <taxon>Eukaryota</taxon>
        <taxon>Fungi</taxon>
        <taxon>Dikarya</taxon>
        <taxon>Basidiomycota</taxon>
        <taxon>Agaricomycotina</taxon>
        <taxon>Agaricomycetes</taxon>
        <taxon>Agaricomycetidae</taxon>
        <taxon>Agaricales</taxon>
        <taxon>Agaricineae</taxon>
        <taxon>Psathyrellaceae</taxon>
        <taxon>Ephemerocybe</taxon>
    </lineage>
</organism>
<evidence type="ECO:0000313" key="1">
    <source>
        <dbReference type="EMBL" id="KAF6753863.1"/>
    </source>
</evidence>
<evidence type="ECO:0000313" key="2">
    <source>
        <dbReference type="Proteomes" id="UP000521943"/>
    </source>
</evidence>
<proteinExistence type="predicted"/>